<gene>
    <name evidence="2" type="ORF">CRG98_026766</name>
</gene>
<evidence type="ECO:0000256" key="1">
    <source>
        <dbReference type="SAM" id="MobiDB-lite"/>
    </source>
</evidence>
<feature type="region of interest" description="Disordered" evidence="1">
    <location>
        <begin position="135"/>
        <end position="154"/>
    </location>
</feature>
<proteinExistence type="predicted"/>
<protein>
    <submittedName>
        <fullName evidence="2">Uncharacterized protein</fullName>
    </submittedName>
</protein>
<feature type="compositionally biased region" description="Basic and acidic residues" evidence="1">
    <location>
        <begin position="135"/>
        <end position="144"/>
    </location>
</feature>
<keyword evidence="3" id="KW-1185">Reference proteome</keyword>
<dbReference type="EMBL" id="PGOL01001893">
    <property type="protein sequence ID" value="PKI52818.1"/>
    <property type="molecule type" value="Genomic_DNA"/>
</dbReference>
<dbReference type="AlphaFoldDB" id="A0A2I0J9B1"/>
<evidence type="ECO:0000313" key="2">
    <source>
        <dbReference type="EMBL" id="PKI52818.1"/>
    </source>
</evidence>
<reference evidence="2 3" key="1">
    <citation type="submission" date="2017-11" db="EMBL/GenBank/DDBJ databases">
        <title>De-novo sequencing of pomegranate (Punica granatum L.) genome.</title>
        <authorList>
            <person name="Akparov Z."/>
            <person name="Amiraslanov A."/>
            <person name="Hajiyeva S."/>
            <person name="Abbasov M."/>
            <person name="Kaur K."/>
            <person name="Hamwieh A."/>
            <person name="Solovyev V."/>
            <person name="Salamov A."/>
            <person name="Braich B."/>
            <person name="Kosarev P."/>
            <person name="Mahmoud A."/>
            <person name="Hajiyev E."/>
            <person name="Babayeva S."/>
            <person name="Izzatullayeva V."/>
            <person name="Mammadov A."/>
            <person name="Mammadov A."/>
            <person name="Sharifova S."/>
            <person name="Ojaghi J."/>
            <person name="Eynullazada K."/>
            <person name="Bayramov B."/>
            <person name="Abdulazimova A."/>
            <person name="Shahmuradov I."/>
        </authorList>
    </citation>
    <scope>NUCLEOTIDE SEQUENCE [LARGE SCALE GENOMIC DNA]</scope>
    <source>
        <strain evidence="3">cv. AG2017</strain>
        <tissue evidence="2">Leaf</tissue>
    </source>
</reference>
<sequence>MALLPFSLPRLMGLSMSSASLPWLLVTNPITNERRALDLCMVDLCLSLTFLICNRVVKRISRRLQWPLPFLSVSESCGNGIVLSPPVTHALSLYGLPVVESGGGVVAHFSNGALERWRTLLLYCRSLDWLQSHRPDPVRPESITRSDPTGNRPD</sequence>
<feature type="compositionally biased region" description="Polar residues" evidence="1">
    <location>
        <begin position="145"/>
        <end position="154"/>
    </location>
</feature>
<organism evidence="2 3">
    <name type="scientific">Punica granatum</name>
    <name type="common">Pomegranate</name>
    <dbReference type="NCBI Taxonomy" id="22663"/>
    <lineage>
        <taxon>Eukaryota</taxon>
        <taxon>Viridiplantae</taxon>
        <taxon>Streptophyta</taxon>
        <taxon>Embryophyta</taxon>
        <taxon>Tracheophyta</taxon>
        <taxon>Spermatophyta</taxon>
        <taxon>Magnoliopsida</taxon>
        <taxon>eudicotyledons</taxon>
        <taxon>Gunneridae</taxon>
        <taxon>Pentapetalae</taxon>
        <taxon>rosids</taxon>
        <taxon>malvids</taxon>
        <taxon>Myrtales</taxon>
        <taxon>Lythraceae</taxon>
        <taxon>Punica</taxon>
    </lineage>
</organism>
<comment type="caution">
    <text evidence="2">The sequence shown here is derived from an EMBL/GenBank/DDBJ whole genome shotgun (WGS) entry which is preliminary data.</text>
</comment>
<name>A0A2I0J9B1_PUNGR</name>
<dbReference type="Proteomes" id="UP000233551">
    <property type="component" value="Unassembled WGS sequence"/>
</dbReference>
<accession>A0A2I0J9B1</accession>
<evidence type="ECO:0000313" key="3">
    <source>
        <dbReference type="Proteomes" id="UP000233551"/>
    </source>
</evidence>